<dbReference type="HOGENOM" id="CLU_023530_0_0_1"/>
<organism evidence="2 3">
    <name type="scientific">Pisolithus tinctorius Marx 270</name>
    <dbReference type="NCBI Taxonomy" id="870435"/>
    <lineage>
        <taxon>Eukaryota</taxon>
        <taxon>Fungi</taxon>
        <taxon>Dikarya</taxon>
        <taxon>Basidiomycota</taxon>
        <taxon>Agaricomycotina</taxon>
        <taxon>Agaricomycetes</taxon>
        <taxon>Agaricomycetidae</taxon>
        <taxon>Boletales</taxon>
        <taxon>Sclerodermatineae</taxon>
        <taxon>Pisolithaceae</taxon>
        <taxon>Pisolithus</taxon>
    </lineage>
</organism>
<sequence length="472" mass="51394">MGLLQPAEQYNFGRPASDISALSSVSSSFQSSHTAPDTRSGQDAEVDGNCLKGRNQGTSGLREHPDGQQENYGDDTCSIALRNSPTARGSSTNDLVCAAEADEDEDDDDDSECASIDSRRWSALLEEVSLMVGMSDTDRSTCCDFSPAEDPPVKDGGGFSVISDECCSLNSSQALGSADVPRLPWEGRLQVLNLLQPPLTYARLASRPADYRPRVVSNGRHVIHSQGNGHLVRAASNPCRTRFAERNTDVDALRRQRSANGVGLRPRGPSLADYRTIPHPNKGAVDVSAAHISLREPFPTAPLATRNPALDRLDLSLTRSMAHAPYQSQGWSSDGSVSAVPRKTGPIRNKRPSRTAAARPTVQSTVRRVASANSNRPLRRSPSSFSFPRVLTSPTRGRRWRSHPNLPSTSAVEYLSPVKSFMDMDVPPQKFGKTFPSRARSLASKVKMRKLIKSASRLKRRIIAWGKNVLNI</sequence>
<evidence type="ECO:0000313" key="3">
    <source>
        <dbReference type="Proteomes" id="UP000054217"/>
    </source>
</evidence>
<proteinExistence type="predicted"/>
<feature type="compositionally biased region" description="Low complexity" evidence="1">
    <location>
        <begin position="20"/>
        <end position="32"/>
    </location>
</feature>
<name>A0A0C3N534_PISTI</name>
<accession>A0A0C3N534</accession>
<feature type="region of interest" description="Disordered" evidence="1">
    <location>
        <begin position="258"/>
        <end position="277"/>
    </location>
</feature>
<protein>
    <submittedName>
        <fullName evidence="2">Uncharacterized protein</fullName>
    </submittedName>
</protein>
<dbReference type="InParanoid" id="A0A0C3N534"/>
<feature type="region of interest" description="Disordered" evidence="1">
    <location>
        <begin position="325"/>
        <end position="404"/>
    </location>
</feature>
<dbReference type="OrthoDB" id="2655066at2759"/>
<keyword evidence="3" id="KW-1185">Reference proteome</keyword>
<dbReference type="EMBL" id="KN832051">
    <property type="protein sequence ID" value="KIN96194.1"/>
    <property type="molecule type" value="Genomic_DNA"/>
</dbReference>
<feature type="compositionally biased region" description="Polar residues" evidence="1">
    <location>
        <begin position="81"/>
        <end position="93"/>
    </location>
</feature>
<gene>
    <name evidence="2" type="ORF">M404DRAFT_253300</name>
</gene>
<feature type="compositionally biased region" description="Low complexity" evidence="1">
    <location>
        <begin position="370"/>
        <end position="389"/>
    </location>
</feature>
<reference evidence="2 3" key="1">
    <citation type="submission" date="2014-04" db="EMBL/GenBank/DDBJ databases">
        <authorList>
            <consortium name="DOE Joint Genome Institute"/>
            <person name="Kuo A."/>
            <person name="Kohler A."/>
            <person name="Costa M.D."/>
            <person name="Nagy L.G."/>
            <person name="Floudas D."/>
            <person name="Copeland A."/>
            <person name="Barry K.W."/>
            <person name="Cichocki N."/>
            <person name="Veneault-Fourrey C."/>
            <person name="LaButti K."/>
            <person name="Lindquist E.A."/>
            <person name="Lipzen A."/>
            <person name="Lundell T."/>
            <person name="Morin E."/>
            <person name="Murat C."/>
            <person name="Sun H."/>
            <person name="Tunlid A."/>
            <person name="Henrissat B."/>
            <person name="Grigoriev I.V."/>
            <person name="Hibbett D.S."/>
            <person name="Martin F."/>
            <person name="Nordberg H.P."/>
            <person name="Cantor M.N."/>
            <person name="Hua S.X."/>
        </authorList>
    </citation>
    <scope>NUCLEOTIDE SEQUENCE [LARGE SCALE GENOMIC DNA]</scope>
    <source>
        <strain evidence="2 3">Marx 270</strain>
    </source>
</reference>
<evidence type="ECO:0000313" key="2">
    <source>
        <dbReference type="EMBL" id="KIN96194.1"/>
    </source>
</evidence>
<dbReference type="AlphaFoldDB" id="A0A0C3N534"/>
<dbReference type="Proteomes" id="UP000054217">
    <property type="component" value="Unassembled WGS sequence"/>
</dbReference>
<feature type="compositionally biased region" description="Polar residues" evidence="1">
    <location>
        <begin position="326"/>
        <end position="336"/>
    </location>
</feature>
<feature type="region of interest" description="Disordered" evidence="1">
    <location>
        <begin position="20"/>
        <end position="93"/>
    </location>
</feature>
<reference evidence="3" key="2">
    <citation type="submission" date="2015-01" db="EMBL/GenBank/DDBJ databases">
        <title>Evolutionary Origins and Diversification of the Mycorrhizal Mutualists.</title>
        <authorList>
            <consortium name="DOE Joint Genome Institute"/>
            <consortium name="Mycorrhizal Genomics Consortium"/>
            <person name="Kohler A."/>
            <person name="Kuo A."/>
            <person name="Nagy L.G."/>
            <person name="Floudas D."/>
            <person name="Copeland A."/>
            <person name="Barry K.W."/>
            <person name="Cichocki N."/>
            <person name="Veneault-Fourrey C."/>
            <person name="LaButti K."/>
            <person name="Lindquist E.A."/>
            <person name="Lipzen A."/>
            <person name="Lundell T."/>
            <person name="Morin E."/>
            <person name="Murat C."/>
            <person name="Riley R."/>
            <person name="Ohm R."/>
            <person name="Sun H."/>
            <person name="Tunlid A."/>
            <person name="Henrissat B."/>
            <person name="Grigoriev I.V."/>
            <person name="Hibbett D.S."/>
            <person name="Martin F."/>
        </authorList>
    </citation>
    <scope>NUCLEOTIDE SEQUENCE [LARGE SCALE GENOMIC DNA]</scope>
    <source>
        <strain evidence="3">Marx 270</strain>
    </source>
</reference>
<evidence type="ECO:0000256" key="1">
    <source>
        <dbReference type="SAM" id="MobiDB-lite"/>
    </source>
</evidence>